<keyword evidence="5 6" id="KW-0694">RNA-binding</keyword>
<protein>
    <submittedName>
        <fullName evidence="9">SAM-dependent MTase RsmB/NOP-type domain-containing protein</fullName>
    </submittedName>
</protein>
<dbReference type="Gene3D" id="3.40.50.150">
    <property type="entry name" value="Vaccinia Virus protein VP39"/>
    <property type="match status" value="1"/>
</dbReference>
<keyword evidence="4 6" id="KW-0949">S-adenosyl-L-methionine</keyword>
<dbReference type="SUPFAM" id="SSF53335">
    <property type="entry name" value="S-adenosyl-L-methionine-dependent methyltransferases"/>
    <property type="match status" value="1"/>
</dbReference>
<feature type="domain" description="SAM-dependent MTase RsmB/NOP-type" evidence="7">
    <location>
        <begin position="226"/>
        <end position="474"/>
    </location>
</feature>
<evidence type="ECO:0000313" key="9">
    <source>
        <dbReference type="WBParaSite" id="TMUE_2000007104.1"/>
    </source>
</evidence>
<feature type="active site" description="Nucleophile" evidence="6">
    <location>
        <position position="372"/>
    </location>
</feature>
<dbReference type="GO" id="GO:0003723">
    <property type="term" value="F:RNA binding"/>
    <property type="evidence" value="ECO:0007669"/>
    <property type="project" value="UniProtKB-UniRule"/>
</dbReference>
<dbReference type="InterPro" id="IPR049560">
    <property type="entry name" value="MeTrfase_RsmB-F_NOP2_cat"/>
</dbReference>
<feature type="binding site" evidence="6">
    <location>
        <position position="300"/>
    </location>
    <ligand>
        <name>S-adenosyl-L-methionine</name>
        <dbReference type="ChEBI" id="CHEBI:59789"/>
    </ligand>
</feature>
<dbReference type="InterPro" id="IPR018314">
    <property type="entry name" value="RsmB/NOL1/NOP2-like_CS"/>
</dbReference>
<sequence length="475" mass="53306">MKRARYVRRRLMRSLDCNINELCRCDQALLARLLYTSPWSYQQIDDQLIANIFVAAKCLRHMLSMQEAKRRMEEILAKTYQTREHAVPVVSFHEKVKDVLVISGSGPFSLERQLIEIYVDIKCGRSVLRGADVYPRGLLGSNKIFYKGQKVSVFMDMDGGCRLGWKRPYTGRTMFLGNGICGVNRNDIFRALQNQQIYDYPGVQMTACVWNHPKLYGLIEDWGFPQNLPSIVCGHVLSPQPGECILDLCAAPGGKSAHIACLMGDQGRVVSVDDSINRVAQMRQNISKLSLKSVEILRADVVKLATRRPSSFPRDGFDRVLLDAPCSGLGQRPMLFKPEEKNISSFPSLQKKLFRSAVQLLKPRGTLVYSTCTLNLAENEDLINWALTEYPSLSLVNQDPLIGKGVPFCNGNAALQAVQKFDPTIFCPLHKPDSLHRSSCLTGFQESVDCWSRPADLSVDTDTIGFFIAKMVKTS</sequence>
<evidence type="ECO:0000256" key="5">
    <source>
        <dbReference type="ARBA" id="ARBA00022884"/>
    </source>
</evidence>
<dbReference type="AlphaFoldDB" id="A0A5S6QIY0"/>
<evidence type="ECO:0000256" key="3">
    <source>
        <dbReference type="ARBA" id="ARBA00022679"/>
    </source>
</evidence>
<dbReference type="CDD" id="cd21150">
    <property type="entry name" value="PUA_NSun6-like"/>
    <property type="match status" value="1"/>
</dbReference>
<keyword evidence="2 6" id="KW-0489">Methyltransferase</keyword>
<dbReference type="PANTHER" id="PTHR22807">
    <property type="entry name" value="NOP2 YEAST -RELATED NOL1/NOP2/FMU SUN DOMAIN-CONTAINING"/>
    <property type="match status" value="1"/>
</dbReference>
<reference evidence="9" key="1">
    <citation type="submission" date="2019-12" db="UniProtKB">
        <authorList>
            <consortium name="WormBaseParasite"/>
        </authorList>
    </citation>
    <scope>IDENTIFICATION</scope>
</reference>
<proteinExistence type="inferred from homology"/>
<keyword evidence="8" id="KW-1185">Reference proteome</keyword>
<comment type="similarity">
    <text evidence="1 6">Belongs to the class I-like SAM-binding methyltransferase superfamily. RsmB/NOP family.</text>
</comment>
<dbReference type="STRING" id="70415.A0A5S6QIY0"/>
<dbReference type="GO" id="GO:0008173">
    <property type="term" value="F:RNA methyltransferase activity"/>
    <property type="evidence" value="ECO:0007669"/>
    <property type="project" value="InterPro"/>
</dbReference>
<keyword evidence="3 6" id="KW-0808">Transferase</keyword>
<feature type="binding site" evidence="6">
    <location>
        <position position="273"/>
    </location>
    <ligand>
        <name>S-adenosyl-L-methionine</name>
        <dbReference type="ChEBI" id="CHEBI:59789"/>
    </ligand>
</feature>
<evidence type="ECO:0000256" key="2">
    <source>
        <dbReference type="ARBA" id="ARBA00022603"/>
    </source>
</evidence>
<evidence type="ECO:0000313" key="8">
    <source>
        <dbReference type="Proteomes" id="UP000046395"/>
    </source>
</evidence>
<dbReference type="WBParaSite" id="TMUE_2000007104.1">
    <property type="protein sequence ID" value="TMUE_2000007104.1"/>
    <property type="gene ID" value="WBGene00293028"/>
</dbReference>
<dbReference type="Pfam" id="PF01189">
    <property type="entry name" value="Methyltr_RsmB-F"/>
    <property type="match status" value="1"/>
</dbReference>
<evidence type="ECO:0000259" key="7">
    <source>
        <dbReference type="PROSITE" id="PS51686"/>
    </source>
</evidence>
<feature type="binding site" evidence="6">
    <location>
        <begin position="249"/>
        <end position="255"/>
    </location>
    <ligand>
        <name>S-adenosyl-L-methionine</name>
        <dbReference type="ChEBI" id="CHEBI:59789"/>
    </ligand>
</feature>
<dbReference type="PANTHER" id="PTHR22807:SF34">
    <property type="entry name" value="TRNA (CYTOSINE(72)-C(5))-METHYLTRANSFERASE NSUN6"/>
    <property type="match status" value="1"/>
</dbReference>
<dbReference type="PROSITE" id="PS01153">
    <property type="entry name" value="NOL1_NOP2_SUN"/>
    <property type="match status" value="1"/>
</dbReference>
<dbReference type="InterPro" id="IPR001678">
    <property type="entry name" value="MeTrfase_RsmB-F_NOP2_dom"/>
</dbReference>
<evidence type="ECO:0000256" key="6">
    <source>
        <dbReference type="PROSITE-ProRule" id="PRU01023"/>
    </source>
</evidence>
<dbReference type="InterPro" id="IPR023267">
    <property type="entry name" value="RCMT"/>
</dbReference>
<dbReference type="PRINTS" id="PR02008">
    <property type="entry name" value="RCMTFAMILY"/>
</dbReference>
<dbReference type="GO" id="GO:0001510">
    <property type="term" value="P:RNA methylation"/>
    <property type="evidence" value="ECO:0007669"/>
    <property type="project" value="InterPro"/>
</dbReference>
<dbReference type="PROSITE" id="PS50890">
    <property type="entry name" value="PUA"/>
    <property type="match status" value="1"/>
</dbReference>
<accession>A0A5S6QIY0</accession>
<evidence type="ECO:0000256" key="4">
    <source>
        <dbReference type="ARBA" id="ARBA00022691"/>
    </source>
</evidence>
<dbReference type="InterPro" id="IPR029063">
    <property type="entry name" value="SAM-dependent_MTases_sf"/>
</dbReference>
<name>A0A5S6QIY0_TRIMR</name>
<feature type="binding site" evidence="6">
    <location>
        <position position="323"/>
    </location>
    <ligand>
        <name>S-adenosyl-L-methionine</name>
        <dbReference type="ChEBI" id="CHEBI:59789"/>
    </ligand>
</feature>
<dbReference type="PROSITE" id="PS51686">
    <property type="entry name" value="SAM_MT_RSMB_NOP"/>
    <property type="match status" value="1"/>
</dbReference>
<dbReference type="CDD" id="cd02440">
    <property type="entry name" value="AdoMet_MTases"/>
    <property type="match status" value="1"/>
</dbReference>
<organism evidence="8 9">
    <name type="scientific">Trichuris muris</name>
    <name type="common">Mouse whipworm</name>
    <dbReference type="NCBI Taxonomy" id="70415"/>
    <lineage>
        <taxon>Eukaryota</taxon>
        <taxon>Metazoa</taxon>
        <taxon>Ecdysozoa</taxon>
        <taxon>Nematoda</taxon>
        <taxon>Enoplea</taxon>
        <taxon>Dorylaimia</taxon>
        <taxon>Trichinellida</taxon>
        <taxon>Trichuridae</taxon>
        <taxon>Trichuris</taxon>
    </lineage>
</organism>
<evidence type="ECO:0000256" key="1">
    <source>
        <dbReference type="ARBA" id="ARBA00007494"/>
    </source>
</evidence>
<dbReference type="Proteomes" id="UP000046395">
    <property type="component" value="Unassembled WGS sequence"/>
</dbReference>